<evidence type="ECO:0000256" key="3">
    <source>
        <dbReference type="ARBA" id="ARBA00012737"/>
    </source>
</evidence>
<comment type="pathway">
    <text evidence="1">Amino-acid biosynthesis; L-asparagine biosynthesis; L-asparagine from L-aspartate (L-Gln route): step 1/1.</text>
</comment>
<evidence type="ECO:0000256" key="1">
    <source>
        <dbReference type="ARBA" id="ARBA00005187"/>
    </source>
</evidence>
<reference evidence="9 10" key="1">
    <citation type="journal article" date="2019" name="Int. J. Syst. Evol. Microbiol.">
        <title>Capsulimonas corticalis gen. nov., sp. nov., an aerobic capsulated bacterium, of a novel bacterial order, Capsulimonadales ord. nov., of the class Armatimonadia of the phylum Armatimonadetes.</title>
        <authorList>
            <person name="Li J."/>
            <person name="Kudo C."/>
            <person name="Tonouchi A."/>
        </authorList>
    </citation>
    <scope>NUCLEOTIDE SEQUENCE [LARGE SCALE GENOMIC DNA]</scope>
    <source>
        <strain evidence="9 10">AX-7</strain>
    </source>
</reference>
<evidence type="ECO:0000313" key="10">
    <source>
        <dbReference type="Proteomes" id="UP000287394"/>
    </source>
</evidence>
<dbReference type="SUPFAM" id="SSF56235">
    <property type="entry name" value="N-terminal nucleophile aminohydrolases (Ntn hydrolases)"/>
    <property type="match status" value="1"/>
</dbReference>
<comment type="catalytic activity">
    <reaction evidence="8">
        <text>L-aspartate + L-glutamine + ATP + H2O = L-asparagine + L-glutamate + AMP + diphosphate + H(+)</text>
        <dbReference type="Rhea" id="RHEA:12228"/>
        <dbReference type="ChEBI" id="CHEBI:15377"/>
        <dbReference type="ChEBI" id="CHEBI:15378"/>
        <dbReference type="ChEBI" id="CHEBI:29985"/>
        <dbReference type="ChEBI" id="CHEBI:29991"/>
        <dbReference type="ChEBI" id="CHEBI:30616"/>
        <dbReference type="ChEBI" id="CHEBI:33019"/>
        <dbReference type="ChEBI" id="CHEBI:58048"/>
        <dbReference type="ChEBI" id="CHEBI:58359"/>
        <dbReference type="ChEBI" id="CHEBI:456215"/>
        <dbReference type="EC" id="6.3.5.4"/>
    </reaction>
</comment>
<evidence type="ECO:0000256" key="5">
    <source>
        <dbReference type="ARBA" id="ARBA00022840"/>
    </source>
</evidence>
<name>A0A402CTR4_9BACT</name>
<dbReference type="PANTHER" id="PTHR43284:SF1">
    <property type="entry name" value="ASPARAGINE SYNTHETASE"/>
    <property type="match status" value="1"/>
</dbReference>
<dbReference type="InterPro" id="IPR017932">
    <property type="entry name" value="GATase_2_dom"/>
</dbReference>
<dbReference type="PANTHER" id="PTHR43284">
    <property type="entry name" value="ASPARAGINE SYNTHETASE (GLUTAMINE-HYDROLYZING)"/>
    <property type="match status" value="1"/>
</dbReference>
<dbReference type="Pfam" id="PF00733">
    <property type="entry name" value="Asn_synthase"/>
    <property type="match status" value="1"/>
</dbReference>
<dbReference type="Gene3D" id="3.40.50.620">
    <property type="entry name" value="HUPs"/>
    <property type="match status" value="1"/>
</dbReference>
<keyword evidence="7" id="KW-0315">Glutamine amidotransferase</keyword>
<protein>
    <recommendedName>
        <fullName evidence="3">asparagine synthase (glutamine-hydrolyzing)</fullName>
        <ecNumber evidence="3">6.3.5.4</ecNumber>
    </recommendedName>
</protein>
<dbReference type="InterPro" id="IPR006426">
    <property type="entry name" value="Asn_synth_AEB"/>
</dbReference>
<evidence type="ECO:0000313" key="9">
    <source>
        <dbReference type="EMBL" id="BDI30653.1"/>
    </source>
</evidence>
<comment type="similarity">
    <text evidence="2">Belongs to the asparagine synthetase family.</text>
</comment>
<dbReference type="InterPro" id="IPR014729">
    <property type="entry name" value="Rossmann-like_a/b/a_fold"/>
</dbReference>
<dbReference type="PROSITE" id="PS51278">
    <property type="entry name" value="GATASE_TYPE_2"/>
    <property type="match status" value="1"/>
</dbReference>
<dbReference type="NCBIfam" id="TIGR01536">
    <property type="entry name" value="asn_synth_AEB"/>
    <property type="match status" value="1"/>
</dbReference>
<evidence type="ECO:0000256" key="8">
    <source>
        <dbReference type="ARBA" id="ARBA00048741"/>
    </source>
</evidence>
<dbReference type="EMBL" id="AP025739">
    <property type="protein sequence ID" value="BDI30653.1"/>
    <property type="molecule type" value="Genomic_DNA"/>
</dbReference>
<organism evidence="9 10">
    <name type="scientific">Capsulimonas corticalis</name>
    <dbReference type="NCBI Taxonomy" id="2219043"/>
    <lineage>
        <taxon>Bacteria</taxon>
        <taxon>Bacillati</taxon>
        <taxon>Armatimonadota</taxon>
        <taxon>Armatimonadia</taxon>
        <taxon>Capsulimonadales</taxon>
        <taxon>Capsulimonadaceae</taxon>
        <taxon>Capsulimonas</taxon>
    </lineage>
</organism>
<dbReference type="GO" id="GO:0004066">
    <property type="term" value="F:asparagine synthase (glutamine-hydrolyzing) activity"/>
    <property type="evidence" value="ECO:0007669"/>
    <property type="project" value="UniProtKB-EC"/>
</dbReference>
<dbReference type="Gene3D" id="3.60.20.10">
    <property type="entry name" value="Glutamine Phosphoribosylpyrophosphate, subunit 1, domain 1"/>
    <property type="match status" value="1"/>
</dbReference>
<keyword evidence="5" id="KW-0067">ATP-binding</keyword>
<dbReference type="SUPFAM" id="SSF52402">
    <property type="entry name" value="Adenine nucleotide alpha hydrolases-like"/>
    <property type="match status" value="1"/>
</dbReference>
<dbReference type="EC" id="6.3.5.4" evidence="3"/>
<dbReference type="PIRSF" id="PIRSF001589">
    <property type="entry name" value="Asn_synthetase_glu-h"/>
    <property type="match status" value="1"/>
</dbReference>
<dbReference type="InterPro" id="IPR001962">
    <property type="entry name" value="Asn_synthase"/>
</dbReference>
<evidence type="ECO:0000256" key="2">
    <source>
        <dbReference type="ARBA" id="ARBA00005752"/>
    </source>
</evidence>
<dbReference type="InterPro" id="IPR051786">
    <property type="entry name" value="ASN_synthetase/amidase"/>
</dbReference>
<dbReference type="AlphaFoldDB" id="A0A402CTR4"/>
<evidence type="ECO:0000256" key="7">
    <source>
        <dbReference type="ARBA" id="ARBA00022962"/>
    </source>
</evidence>
<dbReference type="GO" id="GO:0005524">
    <property type="term" value="F:ATP binding"/>
    <property type="evidence" value="ECO:0007669"/>
    <property type="project" value="UniProtKB-KW"/>
</dbReference>
<evidence type="ECO:0000256" key="4">
    <source>
        <dbReference type="ARBA" id="ARBA00022741"/>
    </source>
</evidence>
<keyword evidence="6" id="KW-0061">Asparagine biosynthesis</keyword>
<dbReference type="CDD" id="cd01991">
    <property type="entry name" value="Asn_synthase_B_C"/>
    <property type="match status" value="1"/>
</dbReference>
<keyword evidence="6" id="KW-0028">Amino-acid biosynthesis</keyword>
<sequence>MEALAHRGSSPVNCWVDGSAAFGSSLLRTTRESHFEQAPLRDAANDRVMTADARLDNRDELIARLQIPQRSPDPITDGQIILASYEKWGPQCPEKLLGDFAFAIWDRSDKTLFCARDHFGVRPFYYYKHHDLFLFASEIKGLLAMPEAQRLVNEDRVLEYLAGYAEDLQHTFYQRIFKLPPAHSMMVRDGEISMQPYWSVEAAQDIRLSSDAEYAEAFRSIFLQAVHSRSRANTPLGSTLSGGLDSSSIACAASQYLQKDGREPLQTFSVVFDDVPKSDERDYMRAALDMGGMEPHKVHGDRIGPFSNIDQMLSAQDQPFTGPNLFLHWAMYAAAKTAGVGVLLDGLDGDTTVSHGVSRLTELARAMRWPTLLREAKGVARNLNGSTRTLIATQAVYPFVPKAMLGVWKAARRRQPPASVLSACLNADFQTRTRFHERSNVLLGVGRRPCLTEKESHHYRMSRGIVPHVLEITDHASAAFSLEVRYPFFDRRLVEFCLGVPPDQKLRDGWTRWIMRKAMTGVLPEQIQWRGGKSDLGHNFLHTFAAFDIQRIEAMLASDGNSLSQYVNMSSIRSSLDRFAIQPSWEDAELPLKASLLALWLQKMT</sequence>
<gene>
    <name evidence="9" type="ORF">CCAX7_27040</name>
</gene>
<keyword evidence="4" id="KW-0547">Nucleotide-binding</keyword>
<dbReference type="KEGG" id="ccot:CCAX7_27040"/>
<proteinExistence type="inferred from homology"/>
<dbReference type="FunCoup" id="A0A402CTR4">
    <property type="interactions" value="426"/>
</dbReference>
<dbReference type="Pfam" id="PF13537">
    <property type="entry name" value="GATase_7"/>
    <property type="match status" value="1"/>
</dbReference>
<dbReference type="Proteomes" id="UP000287394">
    <property type="component" value="Chromosome"/>
</dbReference>
<dbReference type="InterPro" id="IPR033738">
    <property type="entry name" value="AsnB_N"/>
</dbReference>
<accession>A0A402CTR4</accession>
<dbReference type="NCBIfam" id="NF033535">
    <property type="entry name" value="lass_lactam_cya"/>
    <property type="match status" value="1"/>
</dbReference>
<evidence type="ECO:0000256" key="6">
    <source>
        <dbReference type="ARBA" id="ARBA00022888"/>
    </source>
</evidence>
<dbReference type="GO" id="GO:0006529">
    <property type="term" value="P:asparagine biosynthetic process"/>
    <property type="evidence" value="ECO:0007669"/>
    <property type="project" value="UniProtKB-KW"/>
</dbReference>
<keyword evidence="10" id="KW-1185">Reference proteome</keyword>
<dbReference type="InterPro" id="IPR029055">
    <property type="entry name" value="Ntn_hydrolases_N"/>
</dbReference>
<dbReference type="CDD" id="cd00712">
    <property type="entry name" value="AsnB"/>
    <property type="match status" value="1"/>
</dbReference>